<dbReference type="Pfam" id="PF08447">
    <property type="entry name" value="PAS_3"/>
    <property type="match status" value="1"/>
</dbReference>
<evidence type="ECO:0000256" key="3">
    <source>
        <dbReference type="ARBA" id="ARBA00022553"/>
    </source>
</evidence>
<keyword evidence="4 10" id="KW-0808">Transferase</keyword>
<evidence type="ECO:0000259" key="9">
    <source>
        <dbReference type="PROSITE" id="PS50113"/>
    </source>
</evidence>
<dbReference type="CDD" id="cd00082">
    <property type="entry name" value="HisKA"/>
    <property type="match status" value="1"/>
</dbReference>
<dbReference type="InterPro" id="IPR003594">
    <property type="entry name" value="HATPase_dom"/>
</dbReference>
<dbReference type="PRINTS" id="PR00344">
    <property type="entry name" value="BCTRLSENSOR"/>
</dbReference>
<feature type="coiled-coil region" evidence="6">
    <location>
        <begin position="154"/>
        <end position="188"/>
    </location>
</feature>
<keyword evidence="6" id="KW-0175">Coiled coil</keyword>
<evidence type="ECO:0000256" key="4">
    <source>
        <dbReference type="ARBA" id="ARBA00022679"/>
    </source>
</evidence>
<keyword evidence="5 10" id="KW-0418">Kinase</keyword>
<dbReference type="InterPro" id="IPR000014">
    <property type="entry name" value="PAS"/>
</dbReference>
<evidence type="ECO:0000256" key="7">
    <source>
        <dbReference type="SAM" id="MobiDB-lite"/>
    </source>
</evidence>
<feature type="domain" description="Histidine kinase" evidence="8">
    <location>
        <begin position="191"/>
        <end position="407"/>
    </location>
</feature>
<keyword evidence="3" id="KW-0597">Phosphoprotein</keyword>
<dbReference type="EMBL" id="HE796683">
    <property type="protein sequence ID" value="CCG98969.1"/>
    <property type="molecule type" value="Genomic_DNA"/>
</dbReference>
<feature type="region of interest" description="Disordered" evidence="7">
    <location>
        <begin position="1"/>
        <end position="25"/>
    </location>
</feature>
<dbReference type="InterPro" id="IPR000700">
    <property type="entry name" value="PAS-assoc_C"/>
</dbReference>
<feature type="domain" description="PAC" evidence="9">
    <location>
        <begin position="114"/>
        <end position="166"/>
    </location>
</feature>
<dbReference type="Pfam" id="PF02518">
    <property type="entry name" value="HATPase_c"/>
    <property type="match status" value="1"/>
</dbReference>
<dbReference type="InterPro" id="IPR004358">
    <property type="entry name" value="Sig_transdc_His_kin-like_C"/>
</dbReference>
<evidence type="ECO:0000259" key="8">
    <source>
        <dbReference type="PROSITE" id="PS50109"/>
    </source>
</evidence>
<sequence>MNTPPPTPLTNSLIQPAEGSPAHESGVEQLLDMRAKLLIREAQLSQAQRMAGMASWEWYFGDTKIRWSPEMYVFWGYEPNEIEVDLATVAQSTHPGDLPVLEAAVAKALQGDDLEMEYRRYDKFGREIYIHTIGRIVHDEAGKAIGVFGVDMNITRQKEQERQLRELNETLARQNQQLEQRNAELSSFTHVASHDLQEPLRKIKSFNQMILDQEAERLSERGREFFKRSIGAAARMQELIHDLLNYARINGAEHVSETFSLADLVTEVQTDLQEAITKSQAVIRLSELPEITAVRFMFGQLLQNLLSNALKFHRPGQPPVVTISHQYLPASNEHELTISDEGIGFSPQYRERIFQLFQRLHSQSEYPGTGIGLAICQRVMHNHGGSIEAHSQPGEGATFVMRWPLANA</sequence>
<dbReference type="eggNOG" id="COG4251">
    <property type="taxonomic scope" value="Bacteria"/>
</dbReference>
<dbReference type="InterPro" id="IPR036097">
    <property type="entry name" value="HisK_dim/P_sf"/>
</dbReference>
<accession>I0K4B6</accession>
<evidence type="ECO:0000256" key="1">
    <source>
        <dbReference type="ARBA" id="ARBA00000085"/>
    </source>
</evidence>
<dbReference type="NCBIfam" id="TIGR00229">
    <property type="entry name" value="sensory_box"/>
    <property type="match status" value="1"/>
</dbReference>
<name>I0K4B6_9BACT</name>
<dbReference type="OrthoDB" id="9124519at2"/>
<dbReference type="Pfam" id="PF00512">
    <property type="entry name" value="HisKA"/>
    <property type="match status" value="1"/>
</dbReference>
<dbReference type="Gene3D" id="1.10.287.130">
    <property type="match status" value="1"/>
</dbReference>
<dbReference type="SMART" id="SM00387">
    <property type="entry name" value="HATPase_c"/>
    <property type="match status" value="1"/>
</dbReference>
<dbReference type="SUPFAM" id="SSF55874">
    <property type="entry name" value="ATPase domain of HSP90 chaperone/DNA topoisomerase II/histidine kinase"/>
    <property type="match status" value="1"/>
</dbReference>
<keyword evidence="11" id="KW-1185">Reference proteome</keyword>
<evidence type="ECO:0000313" key="11">
    <source>
        <dbReference type="Proteomes" id="UP000011058"/>
    </source>
</evidence>
<evidence type="ECO:0000256" key="5">
    <source>
        <dbReference type="ARBA" id="ARBA00022777"/>
    </source>
</evidence>
<dbReference type="PROSITE" id="PS50109">
    <property type="entry name" value="HIS_KIN"/>
    <property type="match status" value="1"/>
</dbReference>
<protein>
    <recommendedName>
        <fullName evidence="2">histidine kinase</fullName>
        <ecNumber evidence="2">2.7.13.3</ecNumber>
    </recommendedName>
</protein>
<dbReference type="InterPro" id="IPR052162">
    <property type="entry name" value="Sensor_kinase/Photoreceptor"/>
</dbReference>
<dbReference type="InterPro" id="IPR005467">
    <property type="entry name" value="His_kinase_dom"/>
</dbReference>
<dbReference type="InterPro" id="IPR001610">
    <property type="entry name" value="PAC"/>
</dbReference>
<dbReference type="InterPro" id="IPR013655">
    <property type="entry name" value="PAS_fold_3"/>
</dbReference>
<dbReference type="HOGENOM" id="CLU_000445_114_71_10"/>
<dbReference type="CDD" id="cd14686">
    <property type="entry name" value="bZIP"/>
    <property type="match status" value="1"/>
</dbReference>
<dbReference type="GO" id="GO:0000155">
    <property type="term" value="F:phosphorelay sensor kinase activity"/>
    <property type="evidence" value="ECO:0007669"/>
    <property type="project" value="InterPro"/>
</dbReference>
<dbReference type="Proteomes" id="UP000011058">
    <property type="component" value="Chromosome"/>
</dbReference>
<dbReference type="EC" id="2.7.13.3" evidence="2"/>
<dbReference type="Gene3D" id="3.30.565.10">
    <property type="entry name" value="Histidine kinase-like ATPase, C-terminal domain"/>
    <property type="match status" value="1"/>
</dbReference>
<dbReference type="SUPFAM" id="SSF47384">
    <property type="entry name" value="Homodimeric domain of signal transducing histidine kinase"/>
    <property type="match status" value="1"/>
</dbReference>
<evidence type="ECO:0000256" key="2">
    <source>
        <dbReference type="ARBA" id="ARBA00012438"/>
    </source>
</evidence>
<dbReference type="SMART" id="SM00388">
    <property type="entry name" value="HisKA"/>
    <property type="match status" value="1"/>
</dbReference>
<dbReference type="STRING" id="1166018.FAES_0958"/>
<dbReference type="RefSeq" id="WP_015330069.1">
    <property type="nucleotide sequence ID" value="NC_020054.1"/>
</dbReference>
<dbReference type="InterPro" id="IPR036890">
    <property type="entry name" value="HATPase_C_sf"/>
</dbReference>
<evidence type="ECO:0000256" key="6">
    <source>
        <dbReference type="SAM" id="Coils"/>
    </source>
</evidence>
<gene>
    <name evidence="10" type="primary">arcB</name>
    <name evidence="10" type="ORF">FAES_0958</name>
</gene>
<dbReference type="PANTHER" id="PTHR43304">
    <property type="entry name" value="PHYTOCHROME-LIKE PROTEIN CPH1"/>
    <property type="match status" value="1"/>
</dbReference>
<dbReference type="AlphaFoldDB" id="I0K4B6"/>
<dbReference type="PROSITE" id="PS50113">
    <property type="entry name" value="PAC"/>
    <property type="match status" value="1"/>
</dbReference>
<organism evidence="10 11">
    <name type="scientific">Fibrella aestuarina BUZ 2</name>
    <dbReference type="NCBI Taxonomy" id="1166018"/>
    <lineage>
        <taxon>Bacteria</taxon>
        <taxon>Pseudomonadati</taxon>
        <taxon>Bacteroidota</taxon>
        <taxon>Cytophagia</taxon>
        <taxon>Cytophagales</taxon>
        <taxon>Spirosomataceae</taxon>
        <taxon>Fibrella</taxon>
    </lineage>
</organism>
<dbReference type="KEGG" id="fae:FAES_0958"/>
<dbReference type="InterPro" id="IPR035965">
    <property type="entry name" value="PAS-like_dom_sf"/>
</dbReference>
<proteinExistence type="predicted"/>
<dbReference type="Gene3D" id="3.30.450.20">
    <property type="entry name" value="PAS domain"/>
    <property type="match status" value="1"/>
</dbReference>
<dbReference type="eggNOG" id="COG2202">
    <property type="taxonomic scope" value="Bacteria"/>
</dbReference>
<dbReference type="SUPFAM" id="SSF55785">
    <property type="entry name" value="PYP-like sensor domain (PAS domain)"/>
    <property type="match status" value="1"/>
</dbReference>
<reference evidence="10 11" key="1">
    <citation type="journal article" date="2012" name="J. Bacteriol.">
        <title>Genome Sequence of Fibrella aestuarina BUZ 2T, a Filamentous Marine Bacterium.</title>
        <authorList>
            <person name="Filippini M."/>
            <person name="Qi W."/>
            <person name="Blom J."/>
            <person name="Goesmann A."/>
            <person name="Smits T.H."/>
            <person name="Bagheri H.C."/>
        </authorList>
    </citation>
    <scope>NUCLEOTIDE SEQUENCE [LARGE SCALE GENOMIC DNA]</scope>
    <source>
        <strain evidence="11">BUZ 2T</strain>
    </source>
</reference>
<dbReference type="InterPro" id="IPR003661">
    <property type="entry name" value="HisK_dim/P_dom"/>
</dbReference>
<comment type="catalytic activity">
    <reaction evidence="1">
        <text>ATP + protein L-histidine = ADP + protein N-phospho-L-histidine.</text>
        <dbReference type="EC" id="2.7.13.3"/>
    </reaction>
</comment>
<dbReference type="SMART" id="SM00086">
    <property type="entry name" value="PAC"/>
    <property type="match status" value="1"/>
</dbReference>
<dbReference type="PANTHER" id="PTHR43304:SF1">
    <property type="entry name" value="PAC DOMAIN-CONTAINING PROTEIN"/>
    <property type="match status" value="1"/>
</dbReference>
<evidence type="ECO:0000313" key="10">
    <source>
        <dbReference type="EMBL" id="CCG98969.1"/>
    </source>
</evidence>